<name>A0AAX4P061_9CHLO</name>
<dbReference type="EMBL" id="CP151502">
    <property type="protein sequence ID" value="WZN59478.1"/>
    <property type="molecule type" value="Genomic_DNA"/>
</dbReference>
<accession>A0AAX4P061</accession>
<evidence type="ECO:0000256" key="3">
    <source>
        <dbReference type="ARBA" id="ARBA00023235"/>
    </source>
</evidence>
<evidence type="ECO:0000256" key="4">
    <source>
        <dbReference type="ARBA" id="ARBA00038286"/>
    </source>
</evidence>
<dbReference type="FunFam" id="2.40.100.10:FF:000012">
    <property type="entry name" value="Peptidyl-prolyl cis-trans isomerase"/>
    <property type="match status" value="1"/>
</dbReference>
<evidence type="ECO:0000256" key="5">
    <source>
        <dbReference type="RuleBase" id="RU363019"/>
    </source>
</evidence>
<evidence type="ECO:0000313" key="8">
    <source>
        <dbReference type="Proteomes" id="UP001472866"/>
    </source>
</evidence>
<keyword evidence="2 5" id="KW-0697">Rotamase</keyword>
<comment type="catalytic activity">
    <reaction evidence="1 5">
        <text>[protein]-peptidylproline (omega=180) = [protein]-peptidylproline (omega=0)</text>
        <dbReference type="Rhea" id="RHEA:16237"/>
        <dbReference type="Rhea" id="RHEA-COMP:10747"/>
        <dbReference type="Rhea" id="RHEA-COMP:10748"/>
        <dbReference type="ChEBI" id="CHEBI:83833"/>
        <dbReference type="ChEBI" id="CHEBI:83834"/>
        <dbReference type="EC" id="5.2.1.8"/>
    </reaction>
</comment>
<keyword evidence="3 5" id="KW-0413">Isomerase</keyword>
<sequence length="164" mass="17895">MSVTLHTSLGDLKVEVYCELVPKTAENFLALCASGRYDRTEFHRNMKGFMIQGGDPTGTGRGGKSIYQDNKNGKFEDEIVDELRHASRGVLSMANSGPDTNGSQFFITYSKQNHLNGKYTIFGKVIDGFEVLDAMEKAPTGKGDKPLKPIVLGRVTIHANPIAG</sequence>
<dbReference type="PANTHER" id="PTHR45625:SF2">
    <property type="entry name" value="PEPTIDYL-PROLYL CIS-TRANS ISOMERASE-LIKE 3"/>
    <property type="match status" value="1"/>
</dbReference>
<dbReference type="InterPro" id="IPR002130">
    <property type="entry name" value="Cyclophilin-type_PPIase_dom"/>
</dbReference>
<dbReference type="PIRSF" id="PIRSF001467">
    <property type="entry name" value="Peptidylpro_ismrse"/>
    <property type="match status" value="1"/>
</dbReference>
<feature type="domain" description="PPIase cyclophilin-type" evidence="6">
    <location>
        <begin position="6"/>
        <end position="157"/>
    </location>
</feature>
<dbReference type="GO" id="GO:0003755">
    <property type="term" value="F:peptidyl-prolyl cis-trans isomerase activity"/>
    <property type="evidence" value="ECO:0007669"/>
    <property type="project" value="UniProtKB-UniRule"/>
</dbReference>
<gene>
    <name evidence="7" type="ORF">HKI87_02g10040</name>
</gene>
<evidence type="ECO:0000313" key="7">
    <source>
        <dbReference type="EMBL" id="WZN59478.1"/>
    </source>
</evidence>
<dbReference type="GO" id="GO:0006457">
    <property type="term" value="P:protein folding"/>
    <property type="evidence" value="ECO:0007669"/>
    <property type="project" value="InterPro"/>
</dbReference>
<comment type="function">
    <text evidence="5">PPIases accelerate the folding of proteins. It catalyzes the cis-trans isomerization of proline imidic peptide bonds in oligopeptides.</text>
</comment>
<dbReference type="SUPFAM" id="SSF50891">
    <property type="entry name" value="Cyclophilin-like"/>
    <property type="match status" value="1"/>
</dbReference>
<dbReference type="CDD" id="cd01928">
    <property type="entry name" value="Cyclophilin_PPIL3_like"/>
    <property type="match status" value="1"/>
</dbReference>
<dbReference type="PROSITE" id="PS00170">
    <property type="entry name" value="CSA_PPIASE_1"/>
    <property type="match status" value="1"/>
</dbReference>
<comment type="similarity">
    <text evidence="4">Belongs to the cyclophilin-type PPIase family. PPIL3 subfamily.</text>
</comment>
<dbReference type="PROSITE" id="PS50072">
    <property type="entry name" value="CSA_PPIASE_2"/>
    <property type="match status" value="1"/>
</dbReference>
<dbReference type="AlphaFoldDB" id="A0AAX4P061"/>
<dbReference type="GO" id="GO:0071013">
    <property type="term" value="C:catalytic step 2 spliceosome"/>
    <property type="evidence" value="ECO:0007669"/>
    <property type="project" value="TreeGrafter"/>
</dbReference>
<protein>
    <recommendedName>
        <fullName evidence="5">Peptidyl-prolyl cis-trans isomerase</fullName>
        <shortName evidence="5">PPIase</shortName>
        <ecNumber evidence="5">5.2.1.8</ecNumber>
    </recommendedName>
</protein>
<reference evidence="7 8" key="1">
    <citation type="submission" date="2024-03" db="EMBL/GenBank/DDBJ databases">
        <title>Complete genome sequence of the green alga Chloropicon roscoffensis RCC1871.</title>
        <authorList>
            <person name="Lemieux C."/>
            <person name="Pombert J.-F."/>
            <person name="Otis C."/>
            <person name="Turmel M."/>
        </authorList>
    </citation>
    <scope>NUCLEOTIDE SEQUENCE [LARGE SCALE GENOMIC DNA]</scope>
    <source>
        <strain evidence="7 8">RCC1871</strain>
    </source>
</reference>
<dbReference type="Proteomes" id="UP001472866">
    <property type="component" value="Chromosome 02"/>
</dbReference>
<evidence type="ECO:0000259" key="6">
    <source>
        <dbReference type="PROSITE" id="PS50072"/>
    </source>
</evidence>
<dbReference type="InterPro" id="IPR020892">
    <property type="entry name" value="Cyclophilin-type_PPIase_CS"/>
</dbReference>
<organism evidence="7 8">
    <name type="scientific">Chloropicon roscoffensis</name>
    <dbReference type="NCBI Taxonomy" id="1461544"/>
    <lineage>
        <taxon>Eukaryota</taxon>
        <taxon>Viridiplantae</taxon>
        <taxon>Chlorophyta</taxon>
        <taxon>Chloropicophyceae</taxon>
        <taxon>Chloropicales</taxon>
        <taxon>Chloropicaceae</taxon>
        <taxon>Chloropicon</taxon>
    </lineage>
</organism>
<evidence type="ECO:0000256" key="1">
    <source>
        <dbReference type="ARBA" id="ARBA00000971"/>
    </source>
</evidence>
<dbReference type="InterPro" id="IPR044666">
    <property type="entry name" value="Cyclophilin_A-like"/>
</dbReference>
<proteinExistence type="inferred from homology"/>
<dbReference type="Gene3D" id="2.40.100.10">
    <property type="entry name" value="Cyclophilin-like"/>
    <property type="match status" value="1"/>
</dbReference>
<dbReference type="Pfam" id="PF00160">
    <property type="entry name" value="Pro_isomerase"/>
    <property type="match status" value="1"/>
</dbReference>
<dbReference type="PANTHER" id="PTHR45625">
    <property type="entry name" value="PEPTIDYL-PROLYL CIS-TRANS ISOMERASE-RELATED"/>
    <property type="match status" value="1"/>
</dbReference>
<dbReference type="PRINTS" id="PR00153">
    <property type="entry name" value="CSAPPISMRASE"/>
</dbReference>
<dbReference type="EC" id="5.2.1.8" evidence="5"/>
<keyword evidence="8" id="KW-1185">Reference proteome</keyword>
<dbReference type="InterPro" id="IPR029000">
    <property type="entry name" value="Cyclophilin-like_dom_sf"/>
</dbReference>
<evidence type="ECO:0000256" key="2">
    <source>
        <dbReference type="ARBA" id="ARBA00023110"/>
    </source>
</evidence>
<dbReference type="InterPro" id="IPR024936">
    <property type="entry name" value="Cyclophilin-type_PPIase"/>
</dbReference>